<evidence type="ECO:0000256" key="3">
    <source>
        <dbReference type="ARBA" id="ARBA00023295"/>
    </source>
</evidence>
<accession>A0A7W8CXL9</accession>
<proteinExistence type="inferred from homology"/>
<dbReference type="InterPro" id="IPR017853">
    <property type="entry name" value="GH"/>
</dbReference>
<sequence length="468" mass="52433">MLKKFYLGGASAANQCEGAYRIEGGGDSVADHVTDGTKDRPRLFTRALAPGLHYPSHHGIDFYHHFRSDIDLLADAGINMFRFSITWARIFPDGRTLNQAGLDHYTAIIDELLRHQIEPLVTISHCDVPYVLAEKGGWANREMIDRYLNYCSVLMHEWKGKVHYWLPFSEINILENGTGDILSGGLLPKKDQPAFAPSASLSRRFQALHHQFLASAQAVMLAHTIDPENRVGCMVAASVMYPLTCAPADVMKTQQMMMRSNYFCGDVLCRGAYPSFAKRMFQEQDITIQTDPYDDVILQNGTADFFSCSYYMSSCVTTEQGHAKAIGNMAQGVANPYIQASDWGWQSDPIGLRYYLNEIYQHYQIPILVAECGVGLPDKVENGTIHDAGRMRAMDEHLAAVREAAADGVDVFGFLFWGLIDLISLSTGQMSKRYGIIYVDEADDGSGSFRRIKKDSFDHFREITESLR</sequence>
<dbReference type="FunFam" id="3.20.20.80:FF:000004">
    <property type="entry name" value="Beta-glucosidase 6-phospho-beta-glucosidase"/>
    <property type="match status" value="1"/>
</dbReference>
<dbReference type="EMBL" id="JACHHK010000005">
    <property type="protein sequence ID" value="MBB5183441.1"/>
    <property type="molecule type" value="Genomic_DNA"/>
</dbReference>
<dbReference type="SUPFAM" id="SSF51445">
    <property type="entry name" value="(Trans)glycosidases"/>
    <property type="match status" value="1"/>
</dbReference>
<dbReference type="PANTHER" id="PTHR10353:SF296">
    <property type="entry name" value="6-PHOSPHO-BETA-GLUCOSIDASE"/>
    <property type="match status" value="1"/>
</dbReference>
<dbReference type="PRINTS" id="PR00131">
    <property type="entry name" value="GLHYDRLASE1"/>
</dbReference>
<keyword evidence="2 5" id="KW-0378">Hydrolase</keyword>
<evidence type="ECO:0000256" key="4">
    <source>
        <dbReference type="RuleBase" id="RU003690"/>
    </source>
</evidence>
<keyword evidence="3 5" id="KW-0326">Glycosidase</keyword>
<dbReference type="RefSeq" id="WP_183328732.1">
    <property type="nucleotide sequence ID" value="NZ_JACHHK010000005.1"/>
</dbReference>
<comment type="similarity">
    <text evidence="1 4">Belongs to the glycosyl hydrolase 1 family.</text>
</comment>
<evidence type="ECO:0000313" key="5">
    <source>
        <dbReference type="EMBL" id="MBB5183441.1"/>
    </source>
</evidence>
<protein>
    <submittedName>
        <fullName evidence="5">6-phospho-beta-glucosidase</fullName>
        <ecNumber evidence="5">3.2.1.86</ecNumber>
    </submittedName>
</protein>
<dbReference type="AlphaFoldDB" id="A0A7W8CXL9"/>
<dbReference type="PANTHER" id="PTHR10353">
    <property type="entry name" value="GLYCOSYL HYDROLASE"/>
    <property type="match status" value="1"/>
</dbReference>
<reference evidence="5 6" key="1">
    <citation type="submission" date="2020-08" db="EMBL/GenBank/DDBJ databases">
        <title>Genomic Encyclopedia of Type Strains, Phase IV (KMG-IV): sequencing the most valuable type-strain genomes for metagenomic binning, comparative biology and taxonomic classification.</title>
        <authorList>
            <person name="Goeker M."/>
        </authorList>
    </citation>
    <scope>NUCLEOTIDE SEQUENCE [LARGE SCALE GENOMIC DNA]</scope>
    <source>
        <strain evidence="5 6">DSM 25799</strain>
    </source>
</reference>
<dbReference type="Proteomes" id="UP000539953">
    <property type="component" value="Unassembled WGS sequence"/>
</dbReference>
<comment type="caution">
    <text evidence="5">The sequence shown here is derived from an EMBL/GenBank/DDBJ whole genome shotgun (WGS) entry which is preliminary data.</text>
</comment>
<dbReference type="Gene3D" id="3.20.20.80">
    <property type="entry name" value="Glycosidases"/>
    <property type="match status" value="1"/>
</dbReference>
<dbReference type="GO" id="GO:0005829">
    <property type="term" value="C:cytosol"/>
    <property type="evidence" value="ECO:0007669"/>
    <property type="project" value="TreeGrafter"/>
</dbReference>
<dbReference type="EC" id="3.2.1.86" evidence="5"/>
<gene>
    <name evidence="5" type="ORF">HNQ47_001463</name>
</gene>
<name>A0A7W8CXL9_9FIRM</name>
<evidence type="ECO:0000256" key="2">
    <source>
        <dbReference type="ARBA" id="ARBA00022801"/>
    </source>
</evidence>
<organism evidence="5 6">
    <name type="scientific">Catenisphaera adipataccumulans</name>
    <dbReference type="NCBI Taxonomy" id="700500"/>
    <lineage>
        <taxon>Bacteria</taxon>
        <taxon>Bacillati</taxon>
        <taxon>Bacillota</taxon>
        <taxon>Erysipelotrichia</taxon>
        <taxon>Erysipelotrichales</taxon>
        <taxon>Erysipelotrichaceae</taxon>
        <taxon>Catenisphaera</taxon>
    </lineage>
</organism>
<keyword evidence="6" id="KW-1185">Reference proteome</keyword>
<dbReference type="InterPro" id="IPR001360">
    <property type="entry name" value="Glyco_hydro_1"/>
</dbReference>
<evidence type="ECO:0000256" key="1">
    <source>
        <dbReference type="ARBA" id="ARBA00010838"/>
    </source>
</evidence>
<dbReference type="GO" id="GO:0008706">
    <property type="term" value="F:6-phospho-beta-glucosidase activity"/>
    <property type="evidence" value="ECO:0007669"/>
    <property type="project" value="UniProtKB-EC"/>
</dbReference>
<dbReference type="GO" id="GO:0016052">
    <property type="term" value="P:carbohydrate catabolic process"/>
    <property type="evidence" value="ECO:0007669"/>
    <property type="project" value="TreeGrafter"/>
</dbReference>
<dbReference type="Pfam" id="PF00232">
    <property type="entry name" value="Glyco_hydro_1"/>
    <property type="match status" value="1"/>
</dbReference>
<evidence type="ECO:0000313" key="6">
    <source>
        <dbReference type="Proteomes" id="UP000539953"/>
    </source>
</evidence>